<evidence type="ECO:0000313" key="12">
    <source>
        <dbReference type="EMBL" id="TCK17951.1"/>
    </source>
</evidence>
<proteinExistence type="inferred from homology"/>
<dbReference type="AlphaFoldDB" id="A0A4R1HBH2"/>
<dbReference type="SUPFAM" id="SSF54534">
    <property type="entry name" value="FKBP-like"/>
    <property type="match status" value="1"/>
</dbReference>
<comment type="catalytic activity">
    <reaction evidence="1 9 10">
        <text>[protein]-peptidylproline (omega=180) = [protein]-peptidylproline (omega=0)</text>
        <dbReference type="Rhea" id="RHEA:16237"/>
        <dbReference type="Rhea" id="RHEA-COMP:10747"/>
        <dbReference type="Rhea" id="RHEA-COMP:10748"/>
        <dbReference type="ChEBI" id="CHEBI:83833"/>
        <dbReference type="ChEBI" id="CHEBI:83834"/>
        <dbReference type="EC" id="5.2.1.8"/>
    </reaction>
</comment>
<evidence type="ECO:0000256" key="3">
    <source>
        <dbReference type="ARBA" id="ARBA00006577"/>
    </source>
</evidence>
<dbReference type="GO" id="GO:0005737">
    <property type="term" value="C:cytoplasm"/>
    <property type="evidence" value="ECO:0007669"/>
    <property type="project" value="UniProtKB-SubCell"/>
</dbReference>
<keyword evidence="6" id="KW-0143">Chaperone</keyword>
<evidence type="ECO:0000256" key="10">
    <source>
        <dbReference type="RuleBase" id="RU003915"/>
    </source>
</evidence>
<dbReference type="GO" id="GO:0042026">
    <property type="term" value="P:protein refolding"/>
    <property type="evidence" value="ECO:0007669"/>
    <property type="project" value="UniProtKB-ARBA"/>
</dbReference>
<dbReference type="EMBL" id="SMFX01000001">
    <property type="protein sequence ID" value="TCK17951.1"/>
    <property type="molecule type" value="Genomic_DNA"/>
</dbReference>
<evidence type="ECO:0000256" key="2">
    <source>
        <dbReference type="ARBA" id="ARBA00004496"/>
    </source>
</evidence>
<accession>A0A4R1HBH2</accession>
<evidence type="ECO:0000256" key="1">
    <source>
        <dbReference type="ARBA" id="ARBA00000971"/>
    </source>
</evidence>
<gene>
    <name evidence="12" type="ORF">DFR30_1205</name>
</gene>
<dbReference type="EC" id="5.2.1.8" evidence="10"/>
<dbReference type="Proteomes" id="UP000295707">
    <property type="component" value="Unassembled WGS sequence"/>
</dbReference>
<evidence type="ECO:0000313" key="13">
    <source>
        <dbReference type="Proteomes" id="UP000295707"/>
    </source>
</evidence>
<comment type="caution">
    <text evidence="12">The sequence shown here is derived from an EMBL/GenBank/DDBJ whole genome shotgun (WGS) entry which is preliminary data.</text>
</comment>
<evidence type="ECO:0000259" key="11">
    <source>
        <dbReference type="PROSITE" id="PS50059"/>
    </source>
</evidence>
<dbReference type="PANTHER" id="PTHR47861:SF3">
    <property type="entry name" value="FKBP-TYPE PEPTIDYL-PROLYL CIS-TRANS ISOMERASE SLYD"/>
    <property type="match status" value="1"/>
</dbReference>
<evidence type="ECO:0000256" key="9">
    <source>
        <dbReference type="PROSITE-ProRule" id="PRU00277"/>
    </source>
</evidence>
<organism evidence="12 13">
    <name type="scientific">Thiogranum longum</name>
    <dbReference type="NCBI Taxonomy" id="1537524"/>
    <lineage>
        <taxon>Bacteria</taxon>
        <taxon>Pseudomonadati</taxon>
        <taxon>Pseudomonadota</taxon>
        <taxon>Gammaproteobacteria</taxon>
        <taxon>Chromatiales</taxon>
        <taxon>Ectothiorhodospiraceae</taxon>
        <taxon>Thiogranum</taxon>
    </lineage>
</organism>
<comment type="similarity">
    <text evidence="3 10">Belongs to the FKBP-type PPIase family.</text>
</comment>
<evidence type="ECO:0000256" key="7">
    <source>
        <dbReference type="ARBA" id="ARBA00023235"/>
    </source>
</evidence>
<dbReference type="PROSITE" id="PS50059">
    <property type="entry name" value="FKBP_PPIASE"/>
    <property type="match status" value="1"/>
</dbReference>
<dbReference type="Pfam" id="PF00254">
    <property type="entry name" value="FKBP_C"/>
    <property type="match status" value="1"/>
</dbReference>
<dbReference type="InterPro" id="IPR046357">
    <property type="entry name" value="PPIase_dom_sf"/>
</dbReference>
<keyword evidence="4" id="KW-0963">Cytoplasm</keyword>
<dbReference type="OrthoDB" id="9808891at2"/>
<keyword evidence="7 9" id="KW-0413">Isomerase</keyword>
<feature type="domain" description="PPIase FKBP-type" evidence="11">
    <location>
        <begin position="6"/>
        <end position="81"/>
    </location>
</feature>
<sequence length="161" mass="17406">MPIEQNKVVTLNYTLKDKDGNVIDESKDGTFAYLHGANNIIPGLENALTGKNAGDKMDVAVTAAEGYGERDAEKTQTVPRNMFPDDVEIETGMQFHAQGPGGETLVVTVVKVEDDTVTVDGNHPLAGVDLNFDVEVMDVRDASEEELQHGHVHGPDGHDHD</sequence>
<reference evidence="12 13" key="1">
    <citation type="submission" date="2019-03" db="EMBL/GenBank/DDBJ databases">
        <title>Genomic Encyclopedia of Type Strains, Phase IV (KMG-IV): sequencing the most valuable type-strain genomes for metagenomic binning, comparative biology and taxonomic classification.</title>
        <authorList>
            <person name="Goeker M."/>
        </authorList>
    </citation>
    <scope>NUCLEOTIDE SEQUENCE [LARGE SCALE GENOMIC DNA]</scope>
    <source>
        <strain evidence="12 13">DSM 19610</strain>
    </source>
</reference>
<keyword evidence="13" id="KW-1185">Reference proteome</keyword>
<dbReference type="Gene3D" id="3.10.50.40">
    <property type="match status" value="1"/>
</dbReference>
<dbReference type="PANTHER" id="PTHR47861">
    <property type="entry name" value="FKBP-TYPE PEPTIDYL-PROLYL CIS-TRANS ISOMERASE SLYD"/>
    <property type="match status" value="1"/>
</dbReference>
<comment type="function">
    <text evidence="8">Also involved in hydrogenase metallocenter assembly, probably by participating in the nickel insertion step. This function in hydrogenase biosynthesis requires chaperone activity and the presence of the metal-binding domain, but not PPIase activity.</text>
</comment>
<evidence type="ECO:0000256" key="4">
    <source>
        <dbReference type="ARBA" id="ARBA00022490"/>
    </source>
</evidence>
<protein>
    <recommendedName>
        <fullName evidence="10">Peptidyl-prolyl cis-trans isomerase</fullName>
        <ecNumber evidence="10">5.2.1.8</ecNumber>
    </recommendedName>
</protein>
<comment type="subcellular location">
    <subcellularLocation>
        <location evidence="2">Cytoplasm</location>
    </subcellularLocation>
</comment>
<evidence type="ECO:0000256" key="6">
    <source>
        <dbReference type="ARBA" id="ARBA00023186"/>
    </source>
</evidence>
<dbReference type="InterPro" id="IPR001179">
    <property type="entry name" value="PPIase_FKBP_dom"/>
</dbReference>
<evidence type="ECO:0000256" key="5">
    <source>
        <dbReference type="ARBA" id="ARBA00023110"/>
    </source>
</evidence>
<dbReference type="GO" id="GO:0003755">
    <property type="term" value="F:peptidyl-prolyl cis-trans isomerase activity"/>
    <property type="evidence" value="ECO:0007669"/>
    <property type="project" value="UniProtKB-UniRule"/>
</dbReference>
<evidence type="ECO:0000256" key="8">
    <source>
        <dbReference type="ARBA" id="ARBA00037071"/>
    </source>
</evidence>
<dbReference type="RefSeq" id="WP_132971785.1">
    <property type="nucleotide sequence ID" value="NZ_SMFX01000001.1"/>
</dbReference>
<name>A0A4R1HBH2_9GAMM</name>
<keyword evidence="5 9" id="KW-0697">Rotamase</keyword>